<feature type="non-terminal residue" evidence="2">
    <location>
        <position position="1"/>
    </location>
</feature>
<gene>
    <name evidence="2" type="ORF">SDJN03_11006</name>
</gene>
<dbReference type="PANTHER" id="PTHR34569:SF17">
    <property type="entry name" value="UBIQUITIN-PROTEIN LIGASE ARKADIA-A, PUTATIVE-RELATED"/>
    <property type="match status" value="1"/>
</dbReference>
<keyword evidence="3" id="KW-1185">Reference proteome</keyword>
<protein>
    <submittedName>
        <fullName evidence="2">Uncharacterized protein</fullName>
    </submittedName>
</protein>
<evidence type="ECO:0000313" key="3">
    <source>
        <dbReference type="Proteomes" id="UP000685013"/>
    </source>
</evidence>
<dbReference type="Proteomes" id="UP000685013">
    <property type="component" value="Chromosome 7"/>
</dbReference>
<reference evidence="2 3" key="1">
    <citation type="journal article" date="2021" name="Hortic Res">
        <title>The domestication of Cucurbita argyrosperma as revealed by the genome of its wild relative.</title>
        <authorList>
            <person name="Barrera-Redondo J."/>
            <person name="Sanchez-de la Vega G."/>
            <person name="Aguirre-Liguori J.A."/>
            <person name="Castellanos-Morales G."/>
            <person name="Gutierrez-Guerrero Y.T."/>
            <person name="Aguirre-Dugua X."/>
            <person name="Aguirre-Planter E."/>
            <person name="Tenaillon M.I."/>
            <person name="Lira-Saade R."/>
            <person name="Eguiarte L.E."/>
        </authorList>
    </citation>
    <scope>NUCLEOTIDE SEQUENCE [LARGE SCALE GENOMIC DNA]</scope>
    <source>
        <strain evidence="2">JBR-2021</strain>
    </source>
</reference>
<accession>A0AAV6NBE6</accession>
<sequence>MKTANSPNHPWPQILIARVKNLKRKQGFGSKSSNSFNGYNPISSLSTPLILNPTTMDSPPPPPPTPPTTTEANKLLNVSSLKLSRHSSTRDSDGSDDLRYTSLKDVLLNSPSYSGVNDFNEFSSPNISIRNELVKRAASAYLQSAATLVSRNESCIVGFWGRLRIKLAALRSRWCNFFHNIFGFFTFALD</sequence>
<dbReference type="PANTHER" id="PTHR34569">
    <property type="entry name" value="EXPRESSED PROTEIN"/>
    <property type="match status" value="1"/>
</dbReference>
<name>A0AAV6NBE6_9ROSI</name>
<feature type="compositionally biased region" description="Pro residues" evidence="1">
    <location>
        <begin position="58"/>
        <end position="67"/>
    </location>
</feature>
<proteinExistence type="predicted"/>
<dbReference type="AlphaFoldDB" id="A0AAV6NBE6"/>
<organism evidence="2 3">
    <name type="scientific">Cucurbita argyrosperma subsp. sororia</name>
    <dbReference type="NCBI Taxonomy" id="37648"/>
    <lineage>
        <taxon>Eukaryota</taxon>
        <taxon>Viridiplantae</taxon>
        <taxon>Streptophyta</taxon>
        <taxon>Embryophyta</taxon>
        <taxon>Tracheophyta</taxon>
        <taxon>Spermatophyta</taxon>
        <taxon>Magnoliopsida</taxon>
        <taxon>eudicotyledons</taxon>
        <taxon>Gunneridae</taxon>
        <taxon>Pentapetalae</taxon>
        <taxon>rosids</taxon>
        <taxon>fabids</taxon>
        <taxon>Cucurbitales</taxon>
        <taxon>Cucurbitaceae</taxon>
        <taxon>Cucurbiteae</taxon>
        <taxon>Cucurbita</taxon>
    </lineage>
</organism>
<feature type="region of interest" description="Disordered" evidence="1">
    <location>
        <begin position="47"/>
        <end position="71"/>
    </location>
</feature>
<comment type="caution">
    <text evidence="2">The sequence shown here is derived from an EMBL/GenBank/DDBJ whole genome shotgun (WGS) entry which is preliminary data.</text>
</comment>
<dbReference type="EMBL" id="JAGKQH010000007">
    <property type="protein sequence ID" value="KAG6594453.1"/>
    <property type="molecule type" value="Genomic_DNA"/>
</dbReference>
<evidence type="ECO:0000256" key="1">
    <source>
        <dbReference type="SAM" id="MobiDB-lite"/>
    </source>
</evidence>
<evidence type="ECO:0000313" key="2">
    <source>
        <dbReference type="EMBL" id="KAG6594453.1"/>
    </source>
</evidence>